<accession>A0A9D4Z0T5</accession>
<sequence length="118" mass="13127">MGSVGASAQTHSAPAAISIVHLFQPRQPTWRHRHRAASHACRPSVRRQRLPLSAALSRRSVDTPQLHLFQQQPMMQQQHQVLAAYAYANAVPHSQTSSGDCNSWLRRILSCTAPLCQL</sequence>
<dbReference type="Proteomes" id="UP001055712">
    <property type="component" value="Unassembled WGS sequence"/>
</dbReference>
<gene>
    <name evidence="1" type="ORF">D9Q98_005932</name>
</gene>
<dbReference type="EMBL" id="SIDB01000002">
    <property type="protein sequence ID" value="KAI3436515.1"/>
    <property type="molecule type" value="Genomic_DNA"/>
</dbReference>
<reference evidence="1" key="1">
    <citation type="journal article" date="2019" name="Plant J.">
        <title>Chlorella vulgaris genome assembly and annotation reveals the molecular basis for metabolic acclimation to high light conditions.</title>
        <authorList>
            <person name="Cecchin M."/>
            <person name="Marcolungo L."/>
            <person name="Rossato M."/>
            <person name="Girolomoni L."/>
            <person name="Cosentino E."/>
            <person name="Cuine S."/>
            <person name="Li-Beisson Y."/>
            <person name="Delledonne M."/>
            <person name="Ballottari M."/>
        </authorList>
    </citation>
    <scope>NUCLEOTIDE SEQUENCE</scope>
    <source>
        <strain evidence="1">211/11P</strain>
    </source>
</reference>
<evidence type="ECO:0000313" key="2">
    <source>
        <dbReference type="Proteomes" id="UP001055712"/>
    </source>
</evidence>
<evidence type="ECO:0000313" key="1">
    <source>
        <dbReference type="EMBL" id="KAI3436515.1"/>
    </source>
</evidence>
<proteinExistence type="predicted"/>
<keyword evidence="2" id="KW-1185">Reference proteome</keyword>
<dbReference type="AlphaFoldDB" id="A0A9D4Z0T5"/>
<comment type="caution">
    <text evidence="1">The sequence shown here is derived from an EMBL/GenBank/DDBJ whole genome shotgun (WGS) entry which is preliminary data.</text>
</comment>
<protein>
    <submittedName>
        <fullName evidence="1">Uncharacterized protein</fullName>
    </submittedName>
</protein>
<organism evidence="1 2">
    <name type="scientific">Chlorella vulgaris</name>
    <name type="common">Green alga</name>
    <dbReference type="NCBI Taxonomy" id="3077"/>
    <lineage>
        <taxon>Eukaryota</taxon>
        <taxon>Viridiplantae</taxon>
        <taxon>Chlorophyta</taxon>
        <taxon>core chlorophytes</taxon>
        <taxon>Trebouxiophyceae</taxon>
        <taxon>Chlorellales</taxon>
        <taxon>Chlorellaceae</taxon>
        <taxon>Chlorella clade</taxon>
        <taxon>Chlorella</taxon>
    </lineage>
</organism>
<reference evidence="1" key="2">
    <citation type="submission" date="2020-11" db="EMBL/GenBank/DDBJ databases">
        <authorList>
            <person name="Cecchin M."/>
            <person name="Marcolungo L."/>
            <person name="Rossato M."/>
            <person name="Girolomoni L."/>
            <person name="Cosentino E."/>
            <person name="Cuine S."/>
            <person name="Li-Beisson Y."/>
            <person name="Delledonne M."/>
            <person name="Ballottari M."/>
        </authorList>
    </citation>
    <scope>NUCLEOTIDE SEQUENCE</scope>
    <source>
        <strain evidence="1">211/11P</strain>
        <tissue evidence="1">Whole cell</tissue>
    </source>
</reference>
<name>A0A9D4Z0T5_CHLVU</name>